<dbReference type="EMBL" id="MCHX01000028">
    <property type="protein sequence ID" value="OFJ53214.1"/>
    <property type="molecule type" value="Genomic_DNA"/>
</dbReference>
<dbReference type="PROSITE" id="PS00445">
    <property type="entry name" value="FGGY_KINASES_2"/>
    <property type="match status" value="1"/>
</dbReference>
<evidence type="ECO:0000259" key="8">
    <source>
        <dbReference type="Pfam" id="PF00370"/>
    </source>
</evidence>
<dbReference type="Gene3D" id="3.30.420.40">
    <property type="match status" value="2"/>
</dbReference>
<comment type="caution">
    <text evidence="10">The sequence shown here is derived from an EMBL/GenBank/DDBJ whole genome shotgun (WGS) entry which is preliminary data.</text>
</comment>
<dbReference type="Proteomes" id="UP000178953">
    <property type="component" value="Unassembled WGS sequence"/>
</dbReference>
<evidence type="ECO:0000256" key="4">
    <source>
        <dbReference type="ARBA" id="ARBA00022777"/>
    </source>
</evidence>
<protein>
    <recommendedName>
        <fullName evidence="6">ATP:glycerol 3-phosphotransferase</fullName>
    </recommendedName>
</protein>
<dbReference type="PANTHER" id="PTHR10196:SF69">
    <property type="entry name" value="GLYCEROL KINASE"/>
    <property type="match status" value="1"/>
</dbReference>
<evidence type="ECO:0000256" key="2">
    <source>
        <dbReference type="ARBA" id="ARBA00022679"/>
    </source>
</evidence>
<gene>
    <name evidence="10" type="ORF">BEL07_13685</name>
</gene>
<reference evidence="10 11" key="1">
    <citation type="submission" date="2016-09" db="EMBL/GenBank/DDBJ databases">
        <title>genome sequence of Mycobacterium sp. 739 SCH.</title>
        <authorList>
            <person name="Greninger A.L."/>
            <person name="Qin X."/>
            <person name="Jerome K."/>
            <person name="Vora S."/>
            <person name="Quinn K."/>
        </authorList>
    </citation>
    <scope>NUCLEOTIDE SEQUENCE [LARGE SCALE GENOMIC DNA]</scope>
    <source>
        <strain evidence="10 11">SCH</strain>
    </source>
</reference>
<dbReference type="AlphaFoldDB" id="A0A1E8Q5R0"/>
<evidence type="ECO:0000313" key="10">
    <source>
        <dbReference type="EMBL" id="OFJ53214.1"/>
    </source>
</evidence>
<dbReference type="InterPro" id="IPR018483">
    <property type="entry name" value="Carb_kinase_FGGY_CS"/>
</dbReference>
<evidence type="ECO:0000256" key="6">
    <source>
        <dbReference type="ARBA" id="ARBA00043149"/>
    </source>
</evidence>
<sequence>MTVLAIDQGTSGTKAIVVDPADGVVGVAEIPIRPRYLDGGGVEQDPAELLDSVLDAGRAALAQAARPVDAVSLANQGETVLAWDPDTGAALTPAIGWQDRRSESVCATLTDHADELAARTGLVLDPYFSAPKMAWLRRTVEPGGVVTTSDSWLLHQLTGEFVTDATTASRSLLTDLGGAGWSDDLLALFGLADERLPAIVANDAVVGGTTAFGTAASGGAEIPVGGVVVDQQAALLAQSCLDAGTAKCTFGTGAFLLANVGTTPLRSTAGLTTSVAWRVAGTDAYCVDGQVYTAAAAVRWLVSLGVIADARDLDAVAAVDSNGVLCVPALAGLAAPWWQSGATAAMSGMTLSTERGHVVLAVLQGIAAQLGELVAAVQSDTASGARWERLRVDGGLTRSAVLMQAVADVLQVPVDVYPSPHATALGAAALAELSRRPGTPLCDVVPRWAPAACYEPAWDRGRADEFRSAWRQLAETTYPARKAP</sequence>
<evidence type="ECO:0000256" key="5">
    <source>
        <dbReference type="ARBA" id="ARBA00022840"/>
    </source>
</evidence>
<accession>A0A1E8Q5R0</accession>
<dbReference type="Pfam" id="PF00370">
    <property type="entry name" value="FGGY_N"/>
    <property type="match status" value="1"/>
</dbReference>
<keyword evidence="2 7" id="KW-0808">Transferase</keyword>
<organism evidence="10 11">
    <name type="scientific">Mycolicibacterium grossiae</name>
    <dbReference type="NCBI Taxonomy" id="1552759"/>
    <lineage>
        <taxon>Bacteria</taxon>
        <taxon>Bacillati</taxon>
        <taxon>Actinomycetota</taxon>
        <taxon>Actinomycetes</taxon>
        <taxon>Mycobacteriales</taxon>
        <taxon>Mycobacteriaceae</taxon>
        <taxon>Mycolicibacterium</taxon>
    </lineage>
</organism>
<dbReference type="RefSeq" id="WP_070353653.1">
    <property type="nucleotide sequence ID" value="NZ_CP043474.1"/>
</dbReference>
<evidence type="ECO:0000259" key="9">
    <source>
        <dbReference type="Pfam" id="PF02782"/>
    </source>
</evidence>
<evidence type="ECO:0000256" key="3">
    <source>
        <dbReference type="ARBA" id="ARBA00022741"/>
    </source>
</evidence>
<dbReference type="PIRSF" id="PIRSF000538">
    <property type="entry name" value="GlpK"/>
    <property type="match status" value="1"/>
</dbReference>
<dbReference type="InterPro" id="IPR018485">
    <property type="entry name" value="FGGY_C"/>
</dbReference>
<evidence type="ECO:0000313" key="11">
    <source>
        <dbReference type="Proteomes" id="UP000178953"/>
    </source>
</evidence>
<dbReference type="SUPFAM" id="SSF53067">
    <property type="entry name" value="Actin-like ATPase domain"/>
    <property type="match status" value="2"/>
</dbReference>
<name>A0A1E8Q5R0_9MYCO</name>
<keyword evidence="3" id="KW-0547">Nucleotide-binding</keyword>
<dbReference type="GO" id="GO:0005829">
    <property type="term" value="C:cytosol"/>
    <property type="evidence" value="ECO:0007669"/>
    <property type="project" value="TreeGrafter"/>
</dbReference>
<evidence type="ECO:0000256" key="7">
    <source>
        <dbReference type="RuleBase" id="RU003733"/>
    </source>
</evidence>
<dbReference type="PANTHER" id="PTHR10196">
    <property type="entry name" value="SUGAR KINASE"/>
    <property type="match status" value="1"/>
</dbReference>
<keyword evidence="5" id="KW-0067">ATP-binding</keyword>
<dbReference type="GO" id="GO:0004370">
    <property type="term" value="F:glycerol kinase activity"/>
    <property type="evidence" value="ECO:0007669"/>
    <property type="project" value="TreeGrafter"/>
</dbReference>
<comment type="similarity">
    <text evidence="1 7">Belongs to the FGGY kinase family.</text>
</comment>
<evidence type="ECO:0000256" key="1">
    <source>
        <dbReference type="ARBA" id="ARBA00009156"/>
    </source>
</evidence>
<keyword evidence="11" id="KW-1185">Reference proteome</keyword>
<dbReference type="InterPro" id="IPR043129">
    <property type="entry name" value="ATPase_NBD"/>
</dbReference>
<keyword evidence="4 7" id="KW-0418">Kinase</keyword>
<feature type="domain" description="Carbohydrate kinase FGGY N-terminal" evidence="8">
    <location>
        <begin position="3"/>
        <end position="236"/>
    </location>
</feature>
<dbReference type="InterPro" id="IPR018484">
    <property type="entry name" value="FGGY_N"/>
</dbReference>
<dbReference type="GO" id="GO:0019563">
    <property type="term" value="P:glycerol catabolic process"/>
    <property type="evidence" value="ECO:0007669"/>
    <property type="project" value="TreeGrafter"/>
</dbReference>
<dbReference type="OrthoDB" id="9805576at2"/>
<proteinExistence type="inferred from homology"/>
<feature type="domain" description="Carbohydrate kinase FGGY C-terminal" evidence="9">
    <location>
        <begin position="246"/>
        <end position="431"/>
    </location>
</feature>
<dbReference type="InterPro" id="IPR000577">
    <property type="entry name" value="Carb_kinase_FGGY"/>
</dbReference>
<dbReference type="Pfam" id="PF02782">
    <property type="entry name" value="FGGY_C"/>
    <property type="match status" value="1"/>
</dbReference>
<dbReference type="GO" id="GO:0005524">
    <property type="term" value="F:ATP binding"/>
    <property type="evidence" value="ECO:0007669"/>
    <property type="project" value="UniProtKB-KW"/>
</dbReference>